<keyword evidence="4" id="KW-0966">Cell projection</keyword>
<dbReference type="Pfam" id="PF03963">
    <property type="entry name" value="FlgD"/>
    <property type="match status" value="1"/>
</dbReference>
<protein>
    <submittedName>
        <fullName evidence="4">Flagellar basal-body rod modification protein FlgD</fullName>
    </submittedName>
</protein>
<dbReference type="InterPro" id="IPR005648">
    <property type="entry name" value="FlgD"/>
</dbReference>
<evidence type="ECO:0000256" key="3">
    <source>
        <dbReference type="SAM" id="MobiDB-lite"/>
    </source>
</evidence>
<gene>
    <name evidence="4" type="ORF">J2Z83_000189</name>
</gene>
<organism evidence="4 5">
    <name type="scientific">Virgibacillus natechei</name>
    <dbReference type="NCBI Taxonomy" id="1216297"/>
    <lineage>
        <taxon>Bacteria</taxon>
        <taxon>Bacillati</taxon>
        <taxon>Bacillota</taxon>
        <taxon>Bacilli</taxon>
        <taxon>Bacillales</taxon>
        <taxon>Bacillaceae</taxon>
        <taxon>Virgibacillus</taxon>
    </lineage>
</organism>
<accession>A0ABS4IB06</accession>
<feature type="region of interest" description="Disordered" evidence="3">
    <location>
        <begin position="144"/>
        <end position="164"/>
    </location>
</feature>
<sequence length="164" mass="18106">MTTIDPNLYLHNQSTSRTPSPELGKDQFLQILMTQLQNQDPTDPMDDSQFISQMAEFSSLEQTMNMANSIDQLVQNQTVSPVIQNSHMIDKEISYQAYEQETGAALDIETSNVVAVSQHEGYAVLELENGEKIYADAVLQINHPNIEDGDSATDVTGPSPEGSE</sequence>
<name>A0ABS4IB06_9BACI</name>
<evidence type="ECO:0000256" key="2">
    <source>
        <dbReference type="ARBA" id="ARBA00022795"/>
    </source>
</evidence>
<keyword evidence="5" id="KW-1185">Reference proteome</keyword>
<feature type="region of interest" description="Disordered" evidence="3">
    <location>
        <begin position="1"/>
        <end position="23"/>
    </location>
</feature>
<keyword evidence="4" id="KW-0969">Cilium</keyword>
<comment type="caution">
    <text evidence="4">The sequence shown here is derived from an EMBL/GenBank/DDBJ whole genome shotgun (WGS) entry which is preliminary data.</text>
</comment>
<keyword evidence="2" id="KW-1005">Bacterial flagellum biogenesis</keyword>
<dbReference type="EMBL" id="JAGGKX010000001">
    <property type="protein sequence ID" value="MBP1968097.1"/>
    <property type="molecule type" value="Genomic_DNA"/>
</dbReference>
<evidence type="ECO:0000313" key="5">
    <source>
        <dbReference type="Proteomes" id="UP001519345"/>
    </source>
</evidence>
<proteinExistence type="inferred from homology"/>
<feature type="compositionally biased region" description="Polar residues" evidence="3">
    <location>
        <begin position="1"/>
        <end position="19"/>
    </location>
</feature>
<comment type="similarity">
    <text evidence="1">Belongs to the FlgD family.</text>
</comment>
<dbReference type="Proteomes" id="UP001519345">
    <property type="component" value="Unassembled WGS sequence"/>
</dbReference>
<dbReference type="NCBIfam" id="NF007197">
    <property type="entry name" value="PRK09618.1"/>
    <property type="match status" value="1"/>
</dbReference>
<evidence type="ECO:0000313" key="4">
    <source>
        <dbReference type="EMBL" id="MBP1968097.1"/>
    </source>
</evidence>
<reference evidence="4 5" key="1">
    <citation type="submission" date="2021-03" db="EMBL/GenBank/DDBJ databases">
        <title>Genomic Encyclopedia of Type Strains, Phase IV (KMG-IV): sequencing the most valuable type-strain genomes for metagenomic binning, comparative biology and taxonomic classification.</title>
        <authorList>
            <person name="Goeker M."/>
        </authorList>
    </citation>
    <scope>NUCLEOTIDE SEQUENCE [LARGE SCALE GENOMIC DNA]</scope>
    <source>
        <strain evidence="4 5">DSM 25609</strain>
    </source>
</reference>
<keyword evidence="4" id="KW-0282">Flagellum</keyword>
<dbReference type="RefSeq" id="WP_209461338.1">
    <property type="nucleotide sequence ID" value="NZ_CP110224.1"/>
</dbReference>
<evidence type="ECO:0000256" key="1">
    <source>
        <dbReference type="ARBA" id="ARBA00010577"/>
    </source>
</evidence>